<dbReference type="InterPro" id="IPR001232">
    <property type="entry name" value="SKP1-like"/>
</dbReference>
<reference evidence="7" key="2">
    <citation type="submission" date="2023-06" db="EMBL/GenBank/DDBJ databases">
        <authorList>
            <consortium name="Lawrence Berkeley National Laboratory"/>
            <person name="Haridas S."/>
            <person name="Hensen N."/>
            <person name="Bonometti L."/>
            <person name="Westerberg I."/>
            <person name="Brannstrom I.O."/>
            <person name="Guillou S."/>
            <person name="Cros-Aarteil S."/>
            <person name="Calhoun S."/>
            <person name="Kuo A."/>
            <person name="Mondo S."/>
            <person name="Pangilinan J."/>
            <person name="Riley R."/>
            <person name="Labutti K."/>
            <person name="Andreopoulos B."/>
            <person name="Lipzen A."/>
            <person name="Chen C."/>
            <person name="Yanf M."/>
            <person name="Daum C."/>
            <person name="Ng V."/>
            <person name="Clum A."/>
            <person name="Steindorff A."/>
            <person name="Ohm R."/>
            <person name="Martin F."/>
            <person name="Silar P."/>
            <person name="Natvig D."/>
            <person name="Lalanne C."/>
            <person name="Gautier V."/>
            <person name="Ament-Velasquez S.L."/>
            <person name="Kruys A."/>
            <person name="Hutchinson M.I."/>
            <person name="Powell A.J."/>
            <person name="Barry K."/>
            <person name="Miller A.N."/>
            <person name="Grigoriev I.V."/>
            <person name="Debuchy R."/>
            <person name="Gladieux P."/>
            <person name="Thoren M.H."/>
            <person name="Johannesson H."/>
        </authorList>
    </citation>
    <scope>NUCLEOTIDE SEQUENCE</scope>
    <source>
        <strain evidence="7">CBS 118394</strain>
    </source>
</reference>
<feature type="domain" description="SKP1 component POZ" evidence="6">
    <location>
        <begin position="13"/>
        <end position="72"/>
    </location>
</feature>
<dbReference type="Gene3D" id="3.30.710.10">
    <property type="entry name" value="Potassium Channel Kv1.1, Chain A"/>
    <property type="match status" value="1"/>
</dbReference>
<name>A0AAE0HXG8_9PEZI</name>
<dbReference type="InterPro" id="IPR016073">
    <property type="entry name" value="Skp1_comp_POZ"/>
</dbReference>
<sequence>MLTNGHDNSPSKYITLVSSDGFEFVVLREAAMISPTIKGMLRGQFAEAITGRCQFPEVSGVILEKVVEYFHFWYKNRDKEDVPDMDIPVELCLELLVAADYFGLDSKLLPTTFYKTTQESVVLTFSLAFFALQNKHEIPYSMG</sequence>
<evidence type="ECO:0000313" key="7">
    <source>
        <dbReference type="EMBL" id="KAK3314698.1"/>
    </source>
</evidence>
<dbReference type="Proteomes" id="UP001283341">
    <property type="component" value="Unassembled WGS sequence"/>
</dbReference>
<keyword evidence="4" id="KW-0539">Nucleus</keyword>
<dbReference type="PANTHER" id="PTHR20648">
    <property type="entry name" value="ELONGIN-C"/>
    <property type="match status" value="1"/>
</dbReference>
<comment type="subcellular location">
    <subcellularLocation>
        <location evidence="1">Nucleus</location>
    </subcellularLocation>
</comment>
<evidence type="ECO:0000256" key="1">
    <source>
        <dbReference type="ARBA" id="ARBA00004123"/>
    </source>
</evidence>
<dbReference type="FunFam" id="3.30.710.10:FF:000035">
    <property type="entry name" value="Elongin C transcription elongation factor"/>
    <property type="match status" value="1"/>
</dbReference>
<evidence type="ECO:0000256" key="2">
    <source>
        <dbReference type="ARBA" id="ARBA00009993"/>
    </source>
</evidence>
<dbReference type="GO" id="GO:0006511">
    <property type="term" value="P:ubiquitin-dependent protein catabolic process"/>
    <property type="evidence" value="ECO:0007669"/>
    <property type="project" value="InterPro"/>
</dbReference>
<evidence type="ECO:0000256" key="3">
    <source>
        <dbReference type="ARBA" id="ARBA00021347"/>
    </source>
</evidence>
<gene>
    <name evidence="7" type="ORF">B0H66DRAFT_535599</name>
</gene>
<comment type="function">
    <text evidence="5">Essential component of the SCF (SKP1-CUL1-F-box protein) E3 ubiquitin ligase complexes, which mediate the ubiquitination and subsequent proteasomal degradation of target proteins. Controls sulfur metabolite repression, probably by mediating the inactivation or degradation of the metR transcription factor.</text>
</comment>
<keyword evidence="8" id="KW-1185">Reference proteome</keyword>
<proteinExistence type="inferred from homology"/>
<comment type="caution">
    <text evidence="7">The sequence shown here is derived from an EMBL/GenBank/DDBJ whole genome shotgun (WGS) entry which is preliminary data.</text>
</comment>
<dbReference type="InterPro" id="IPR039948">
    <property type="entry name" value="ELC1"/>
</dbReference>
<dbReference type="EMBL" id="JAUEDM010000006">
    <property type="protein sequence ID" value="KAK3314698.1"/>
    <property type="molecule type" value="Genomic_DNA"/>
</dbReference>
<dbReference type="CDD" id="cd18321">
    <property type="entry name" value="BTB_POZ_EloC"/>
    <property type="match status" value="1"/>
</dbReference>
<evidence type="ECO:0000259" key="6">
    <source>
        <dbReference type="Pfam" id="PF03931"/>
    </source>
</evidence>
<reference evidence="7" key="1">
    <citation type="journal article" date="2023" name="Mol. Phylogenet. Evol.">
        <title>Genome-scale phylogeny and comparative genomics of the fungal order Sordariales.</title>
        <authorList>
            <person name="Hensen N."/>
            <person name="Bonometti L."/>
            <person name="Westerberg I."/>
            <person name="Brannstrom I.O."/>
            <person name="Guillou S."/>
            <person name="Cros-Aarteil S."/>
            <person name="Calhoun S."/>
            <person name="Haridas S."/>
            <person name="Kuo A."/>
            <person name="Mondo S."/>
            <person name="Pangilinan J."/>
            <person name="Riley R."/>
            <person name="LaButti K."/>
            <person name="Andreopoulos B."/>
            <person name="Lipzen A."/>
            <person name="Chen C."/>
            <person name="Yan M."/>
            <person name="Daum C."/>
            <person name="Ng V."/>
            <person name="Clum A."/>
            <person name="Steindorff A."/>
            <person name="Ohm R.A."/>
            <person name="Martin F."/>
            <person name="Silar P."/>
            <person name="Natvig D.O."/>
            <person name="Lalanne C."/>
            <person name="Gautier V."/>
            <person name="Ament-Velasquez S.L."/>
            <person name="Kruys A."/>
            <person name="Hutchinson M.I."/>
            <person name="Powell A.J."/>
            <person name="Barry K."/>
            <person name="Miller A.N."/>
            <person name="Grigoriev I.V."/>
            <person name="Debuchy R."/>
            <person name="Gladieux P."/>
            <person name="Hiltunen Thoren M."/>
            <person name="Johannesson H."/>
        </authorList>
    </citation>
    <scope>NUCLEOTIDE SEQUENCE</scope>
    <source>
        <strain evidence="7">CBS 118394</strain>
    </source>
</reference>
<dbReference type="SUPFAM" id="SSF54695">
    <property type="entry name" value="POZ domain"/>
    <property type="match status" value="1"/>
</dbReference>
<dbReference type="GO" id="GO:0005634">
    <property type="term" value="C:nucleus"/>
    <property type="evidence" value="ECO:0007669"/>
    <property type="project" value="UniProtKB-SubCell"/>
</dbReference>
<evidence type="ECO:0000256" key="5">
    <source>
        <dbReference type="ARBA" id="ARBA00045385"/>
    </source>
</evidence>
<dbReference type="Pfam" id="PF03931">
    <property type="entry name" value="Skp1_POZ"/>
    <property type="match status" value="1"/>
</dbReference>
<accession>A0AAE0HXG8</accession>
<dbReference type="AlphaFoldDB" id="A0AAE0HXG8"/>
<evidence type="ECO:0000313" key="8">
    <source>
        <dbReference type="Proteomes" id="UP001283341"/>
    </source>
</evidence>
<dbReference type="InterPro" id="IPR011333">
    <property type="entry name" value="SKP1/BTB/POZ_sf"/>
</dbReference>
<organism evidence="7 8">
    <name type="scientific">Apodospora peruviana</name>
    <dbReference type="NCBI Taxonomy" id="516989"/>
    <lineage>
        <taxon>Eukaryota</taxon>
        <taxon>Fungi</taxon>
        <taxon>Dikarya</taxon>
        <taxon>Ascomycota</taxon>
        <taxon>Pezizomycotina</taxon>
        <taxon>Sordariomycetes</taxon>
        <taxon>Sordariomycetidae</taxon>
        <taxon>Sordariales</taxon>
        <taxon>Lasiosphaeriaceae</taxon>
        <taxon>Apodospora</taxon>
    </lineage>
</organism>
<evidence type="ECO:0000256" key="4">
    <source>
        <dbReference type="ARBA" id="ARBA00023242"/>
    </source>
</evidence>
<dbReference type="SMART" id="SM00512">
    <property type="entry name" value="Skp1"/>
    <property type="match status" value="1"/>
</dbReference>
<comment type="similarity">
    <text evidence="2">Belongs to the SKP1 family.</text>
</comment>
<protein>
    <recommendedName>
        <fullName evidence="3">Elongin-C</fullName>
    </recommendedName>
</protein>